<gene>
    <name evidence="3" type="ORF">I540_0478</name>
</gene>
<feature type="region of interest" description="Disordered" evidence="1">
    <location>
        <begin position="1"/>
        <end position="24"/>
    </location>
</feature>
<dbReference type="Pfam" id="PF18878">
    <property type="entry name" value="PPE-PPW"/>
    <property type="match status" value="1"/>
</dbReference>
<evidence type="ECO:0000313" key="3">
    <source>
        <dbReference type="EMBL" id="EUA73844.1"/>
    </source>
</evidence>
<protein>
    <recommendedName>
        <fullName evidence="2">PPE-PPW subfamily C-terminal domain-containing protein</fullName>
    </recommendedName>
</protein>
<evidence type="ECO:0000259" key="2">
    <source>
        <dbReference type="Pfam" id="PF18878"/>
    </source>
</evidence>
<comment type="caution">
    <text evidence="3">The sequence shown here is derived from an EMBL/GenBank/DDBJ whole genome shotgun (WGS) entry which is preliminary data.</text>
</comment>
<accession>X8DZS5</accession>
<evidence type="ECO:0000313" key="4">
    <source>
        <dbReference type="Proteomes" id="UP000023351"/>
    </source>
</evidence>
<name>X8DZS5_9MYCO</name>
<dbReference type="Proteomes" id="UP000023351">
    <property type="component" value="Unassembled WGS sequence"/>
</dbReference>
<evidence type="ECO:0000256" key="1">
    <source>
        <dbReference type="SAM" id="MobiDB-lite"/>
    </source>
</evidence>
<feature type="domain" description="PPE-PPW subfamily C-terminal" evidence="2">
    <location>
        <begin position="44"/>
        <end position="88"/>
    </location>
</feature>
<organism evidence="3 4">
    <name type="scientific">Mycobacteroides abscessus subsp. bolletii 1513</name>
    <dbReference type="NCBI Taxonomy" id="1299321"/>
    <lineage>
        <taxon>Bacteria</taxon>
        <taxon>Bacillati</taxon>
        <taxon>Actinomycetota</taxon>
        <taxon>Actinomycetes</taxon>
        <taxon>Mycobacteriales</taxon>
        <taxon>Mycobacteriaceae</taxon>
        <taxon>Mycobacteroides</taxon>
        <taxon>Mycobacteroides abscessus</taxon>
    </lineage>
</organism>
<sequence length="96" mass="9871">MAAQARRRLRGKNKAKAGGRRHEYLEETAGMGATATADVPAYAATGRGTGSLGFAGTAPAAASTHVAAMVRLSSDEARQVIPMLPSTWEADGGDQN</sequence>
<dbReference type="EMBL" id="JAOJ01000001">
    <property type="protein sequence ID" value="EUA73844.1"/>
    <property type="molecule type" value="Genomic_DNA"/>
</dbReference>
<dbReference type="PATRIC" id="fig|1299321.3.peg.457"/>
<proteinExistence type="predicted"/>
<dbReference type="InterPro" id="IPR043641">
    <property type="entry name" value="PPE-PPW_C"/>
</dbReference>
<feature type="compositionally biased region" description="Basic residues" evidence="1">
    <location>
        <begin position="1"/>
        <end position="19"/>
    </location>
</feature>
<dbReference type="AlphaFoldDB" id="X8DZS5"/>
<reference evidence="3 4" key="1">
    <citation type="submission" date="2013-12" db="EMBL/GenBank/DDBJ databases">
        <authorList>
            <person name="Zelazny A."/>
            <person name="Olivier K."/>
            <person name="Holland S."/>
            <person name="Lenaerts A."/>
            <person name="Ordway D."/>
            <person name="DeGroote M.A."/>
            <person name="Parker T."/>
            <person name="Sizemore C."/>
            <person name="Tallon L.J."/>
            <person name="Sadzewicz L.K."/>
            <person name="Sengamalay N."/>
            <person name="Fraser C.M."/>
            <person name="Hine E."/>
            <person name="Shefchek K.A."/>
            <person name="Das S.P."/>
            <person name="Tettelin H."/>
        </authorList>
    </citation>
    <scope>NUCLEOTIDE SEQUENCE [LARGE SCALE GENOMIC DNA]</scope>
    <source>
        <strain evidence="3 4">1513</strain>
    </source>
</reference>